<evidence type="ECO:0000313" key="4">
    <source>
        <dbReference type="EMBL" id="STX62855.1"/>
    </source>
</evidence>
<evidence type="ECO:0000313" key="3">
    <source>
        <dbReference type="EMBL" id="KTD38450.1"/>
    </source>
</evidence>
<dbReference type="Proteomes" id="UP000054985">
    <property type="component" value="Unassembled WGS sequence"/>
</dbReference>
<organism evidence="4 6">
    <name type="scientific">Legionella moravica</name>
    <dbReference type="NCBI Taxonomy" id="39962"/>
    <lineage>
        <taxon>Bacteria</taxon>
        <taxon>Pseudomonadati</taxon>
        <taxon>Pseudomonadota</taxon>
        <taxon>Gammaproteobacteria</taxon>
        <taxon>Legionellales</taxon>
        <taxon>Legionellaceae</taxon>
        <taxon>Legionella</taxon>
    </lineage>
</organism>
<dbReference type="PROSITE" id="PS51257">
    <property type="entry name" value="PROKAR_LIPOPROTEIN"/>
    <property type="match status" value="1"/>
</dbReference>
<evidence type="ECO:0000313" key="6">
    <source>
        <dbReference type="Proteomes" id="UP000254040"/>
    </source>
</evidence>
<gene>
    <name evidence="3" type="ORF">Lmor_0271</name>
    <name evidence="4" type="ORF">NCTC12239_01794</name>
</gene>
<keyword evidence="1" id="KW-0732">Signal</keyword>
<accession>A0A378JVW7</accession>
<reference evidence="3 5" key="1">
    <citation type="submission" date="2015-11" db="EMBL/GenBank/DDBJ databases">
        <title>Genomic analysis of 38 Legionella species identifies large and diverse effector repertoires.</title>
        <authorList>
            <person name="Burstein D."/>
            <person name="Amaro F."/>
            <person name="Zusman T."/>
            <person name="Lifshitz Z."/>
            <person name="Cohen O."/>
            <person name="Gilbert J.A."/>
            <person name="Pupko T."/>
            <person name="Shuman H.A."/>
            <person name="Segal G."/>
        </authorList>
    </citation>
    <scope>NUCLEOTIDE SEQUENCE [LARGE SCALE GENOMIC DNA]</scope>
    <source>
        <strain evidence="3 5">ATCC 43877</strain>
    </source>
</reference>
<dbReference type="RefSeq" id="WP_028384560.1">
    <property type="nucleotide sequence ID" value="NZ_CAAAJG010000041.1"/>
</dbReference>
<dbReference type="InterPro" id="IPR005135">
    <property type="entry name" value="Endo/exonuclease/phosphatase"/>
</dbReference>
<feature type="chain" id="PRO_5017053093" evidence="1">
    <location>
        <begin position="25"/>
        <end position="275"/>
    </location>
</feature>
<proteinExistence type="predicted"/>
<evidence type="ECO:0000256" key="1">
    <source>
        <dbReference type="SAM" id="SignalP"/>
    </source>
</evidence>
<sequence length="275" mass="31892">MVFRRTWFQLFVILLILTSCSAKFMGNDRVVQKNNNHLRIVTYNINWGNSTWPITAPQKTADAIKLLDGDIVLLQEATAFWQNYFKEHLSELYPYQLFKPKDDGGGLAVLTKYPVRDQQYTHSLIGWHPGWIFDVASPYGKVQIANLHLTPPLISKDNLNFNLSAYFSTPAIREREIEFYYQFIQPHLPTVIAGDFNEGTQGLVTQFLNQHGFIDVQFQQAKKKSTWQWRFGLFMVQQQLDHIFYNNSFIETNAQVYYGGDSDHFPLAVDLKPVT</sequence>
<evidence type="ECO:0000259" key="2">
    <source>
        <dbReference type="Pfam" id="PF03372"/>
    </source>
</evidence>
<name>A0A378JVW7_9GAMM</name>
<dbReference type="AlphaFoldDB" id="A0A378JVW7"/>
<feature type="signal peptide" evidence="1">
    <location>
        <begin position="1"/>
        <end position="24"/>
    </location>
</feature>
<protein>
    <submittedName>
        <fullName evidence="4">Uncharacterized protein conserved in bacteria</fullName>
    </submittedName>
</protein>
<dbReference type="OrthoDB" id="9812856at2"/>
<keyword evidence="5" id="KW-1185">Reference proteome</keyword>
<dbReference type="EMBL" id="UGOG01000001">
    <property type="protein sequence ID" value="STX62855.1"/>
    <property type="molecule type" value="Genomic_DNA"/>
</dbReference>
<dbReference type="Gene3D" id="3.60.10.10">
    <property type="entry name" value="Endonuclease/exonuclease/phosphatase"/>
    <property type="match status" value="1"/>
</dbReference>
<dbReference type="SUPFAM" id="SSF56219">
    <property type="entry name" value="DNase I-like"/>
    <property type="match status" value="1"/>
</dbReference>
<dbReference type="InterPro" id="IPR036691">
    <property type="entry name" value="Endo/exonu/phosph_ase_sf"/>
</dbReference>
<dbReference type="Proteomes" id="UP000254040">
    <property type="component" value="Unassembled WGS sequence"/>
</dbReference>
<dbReference type="Pfam" id="PF03372">
    <property type="entry name" value="Exo_endo_phos"/>
    <property type="match status" value="1"/>
</dbReference>
<dbReference type="STRING" id="39962.Lmor_0271"/>
<evidence type="ECO:0000313" key="5">
    <source>
        <dbReference type="Proteomes" id="UP000054985"/>
    </source>
</evidence>
<feature type="domain" description="Endonuclease/exonuclease/phosphatase" evidence="2">
    <location>
        <begin position="41"/>
        <end position="264"/>
    </location>
</feature>
<dbReference type="EMBL" id="LNYN01000010">
    <property type="protein sequence ID" value="KTD38450.1"/>
    <property type="molecule type" value="Genomic_DNA"/>
</dbReference>
<dbReference type="GO" id="GO:0003824">
    <property type="term" value="F:catalytic activity"/>
    <property type="evidence" value="ECO:0007669"/>
    <property type="project" value="InterPro"/>
</dbReference>
<reference evidence="4 6" key="2">
    <citation type="submission" date="2018-06" db="EMBL/GenBank/DDBJ databases">
        <authorList>
            <consortium name="Pathogen Informatics"/>
            <person name="Doyle S."/>
        </authorList>
    </citation>
    <scope>NUCLEOTIDE SEQUENCE [LARGE SCALE GENOMIC DNA]</scope>
    <source>
        <strain evidence="4 6">NCTC12239</strain>
    </source>
</reference>